<sequence>MKNLATLLSVVGGFGTFTVTHDITNYTRAVVFERVGKTTNIAIRFSIVSISLGGADTTRYGIQSTVNGMFL</sequence>
<dbReference type="Proteomes" id="UP001148838">
    <property type="component" value="Unassembled WGS sequence"/>
</dbReference>
<protein>
    <recommendedName>
        <fullName evidence="7">Catalase core domain-containing protein</fullName>
    </recommendedName>
</protein>
<comment type="similarity">
    <text evidence="1">Belongs to the catalase family.</text>
</comment>
<accession>A0ABQ8S9Z6</accession>
<dbReference type="EMBL" id="JAJSOF020000031">
    <property type="protein sequence ID" value="KAJ4430711.1"/>
    <property type="molecule type" value="Genomic_DNA"/>
</dbReference>
<dbReference type="InterPro" id="IPR018028">
    <property type="entry name" value="Catalase"/>
</dbReference>
<dbReference type="PANTHER" id="PTHR11465">
    <property type="entry name" value="CATALASE"/>
    <property type="match status" value="1"/>
</dbReference>
<evidence type="ECO:0000256" key="1">
    <source>
        <dbReference type="ARBA" id="ARBA00005329"/>
    </source>
</evidence>
<evidence type="ECO:0000256" key="4">
    <source>
        <dbReference type="ARBA" id="ARBA00022723"/>
    </source>
</evidence>
<feature type="domain" description="Catalase core" evidence="7">
    <location>
        <begin position="11"/>
        <end position="59"/>
    </location>
</feature>
<evidence type="ECO:0000259" key="7">
    <source>
        <dbReference type="Pfam" id="PF00199"/>
    </source>
</evidence>
<keyword evidence="4" id="KW-0479">Metal-binding</keyword>
<gene>
    <name evidence="8" type="ORF">ANN_19302</name>
</gene>
<reference evidence="8 9" key="1">
    <citation type="journal article" date="2022" name="Allergy">
        <title>Genome assembly and annotation of Periplaneta americana reveal a comprehensive cockroach allergen profile.</title>
        <authorList>
            <person name="Wang L."/>
            <person name="Xiong Q."/>
            <person name="Saelim N."/>
            <person name="Wang L."/>
            <person name="Nong W."/>
            <person name="Wan A.T."/>
            <person name="Shi M."/>
            <person name="Liu X."/>
            <person name="Cao Q."/>
            <person name="Hui J.H.L."/>
            <person name="Sookrung N."/>
            <person name="Leung T.F."/>
            <person name="Tungtrongchitr A."/>
            <person name="Tsui S.K.W."/>
        </authorList>
    </citation>
    <scope>NUCLEOTIDE SEQUENCE [LARGE SCALE GENOMIC DNA]</scope>
    <source>
        <strain evidence="8">PWHHKU_190912</strain>
    </source>
</reference>
<dbReference type="InterPro" id="IPR020835">
    <property type="entry name" value="Catalase_sf"/>
</dbReference>
<dbReference type="Pfam" id="PF00199">
    <property type="entry name" value="Catalase"/>
    <property type="match status" value="1"/>
</dbReference>
<keyword evidence="6" id="KW-0408">Iron</keyword>
<organism evidence="8 9">
    <name type="scientific">Periplaneta americana</name>
    <name type="common">American cockroach</name>
    <name type="synonym">Blatta americana</name>
    <dbReference type="NCBI Taxonomy" id="6978"/>
    <lineage>
        <taxon>Eukaryota</taxon>
        <taxon>Metazoa</taxon>
        <taxon>Ecdysozoa</taxon>
        <taxon>Arthropoda</taxon>
        <taxon>Hexapoda</taxon>
        <taxon>Insecta</taxon>
        <taxon>Pterygota</taxon>
        <taxon>Neoptera</taxon>
        <taxon>Polyneoptera</taxon>
        <taxon>Dictyoptera</taxon>
        <taxon>Blattodea</taxon>
        <taxon>Blattoidea</taxon>
        <taxon>Blattidae</taxon>
        <taxon>Blattinae</taxon>
        <taxon>Periplaneta</taxon>
    </lineage>
</organism>
<dbReference type="Gene3D" id="2.40.180.10">
    <property type="entry name" value="Catalase core domain"/>
    <property type="match status" value="1"/>
</dbReference>
<evidence type="ECO:0000313" key="8">
    <source>
        <dbReference type="EMBL" id="KAJ4430711.1"/>
    </source>
</evidence>
<name>A0ABQ8S9Z6_PERAM</name>
<keyword evidence="2" id="KW-0575">Peroxidase</keyword>
<keyword evidence="3" id="KW-0349">Heme</keyword>
<evidence type="ECO:0000256" key="3">
    <source>
        <dbReference type="ARBA" id="ARBA00022617"/>
    </source>
</evidence>
<evidence type="ECO:0000256" key="5">
    <source>
        <dbReference type="ARBA" id="ARBA00023002"/>
    </source>
</evidence>
<keyword evidence="5" id="KW-0560">Oxidoreductase</keyword>
<dbReference type="PANTHER" id="PTHR11465:SF9">
    <property type="entry name" value="CATALASE"/>
    <property type="match status" value="1"/>
</dbReference>
<proteinExistence type="inferred from homology"/>
<evidence type="ECO:0000256" key="2">
    <source>
        <dbReference type="ARBA" id="ARBA00022559"/>
    </source>
</evidence>
<evidence type="ECO:0000256" key="6">
    <source>
        <dbReference type="ARBA" id="ARBA00023004"/>
    </source>
</evidence>
<dbReference type="InterPro" id="IPR011614">
    <property type="entry name" value="Catalase_core"/>
</dbReference>
<evidence type="ECO:0000313" key="9">
    <source>
        <dbReference type="Proteomes" id="UP001148838"/>
    </source>
</evidence>
<dbReference type="SUPFAM" id="SSF56634">
    <property type="entry name" value="Heme-dependent catalase-like"/>
    <property type="match status" value="1"/>
</dbReference>
<keyword evidence="9" id="KW-1185">Reference proteome</keyword>
<comment type="caution">
    <text evidence="8">The sequence shown here is derived from an EMBL/GenBank/DDBJ whole genome shotgun (WGS) entry which is preliminary data.</text>
</comment>